<name>A0A800MWT5_CYTFI</name>
<proteinExistence type="predicted"/>
<gene>
    <name evidence="1" type="ORF">KIS1582_2312</name>
</gene>
<evidence type="ECO:0000313" key="1">
    <source>
        <dbReference type="EMBL" id="KAF0823938.1"/>
    </source>
</evidence>
<dbReference type="EMBL" id="VDEM01000022">
    <property type="protein sequence ID" value="KAF0823938.1"/>
    <property type="molecule type" value="Genomic_DNA"/>
</dbReference>
<protein>
    <submittedName>
        <fullName evidence="1">Uncharacterized protein</fullName>
    </submittedName>
</protein>
<evidence type="ECO:0000313" key="2">
    <source>
        <dbReference type="Proteomes" id="UP000465778"/>
    </source>
</evidence>
<organism evidence="1 2">
    <name type="scientific">Cytobacillus firmus</name>
    <name type="common">Bacillus firmus</name>
    <dbReference type="NCBI Taxonomy" id="1399"/>
    <lineage>
        <taxon>Bacteria</taxon>
        <taxon>Bacillati</taxon>
        <taxon>Bacillota</taxon>
        <taxon>Bacilli</taxon>
        <taxon>Bacillales</taxon>
        <taxon>Bacillaceae</taxon>
        <taxon>Cytobacillus</taxon>
    </lineage>
</organism>
<accession>A0A800MWT5</accession>
<comment type="caution">
    <text evidence="1">The sequence shown here is derived from an EMBL/GenBank/DDBJ whole genome shotgun (WGS) entry which is preliminary data.</text>
</comment>
<sequence length="55" mass="6739">MQKQHTPYNLSKEFLIDKSNIHSQERKFNKNLDIKRIKMDFCTSLLNIFNRFHLN</sequence>
<reference evidence="1 2" key="1">
    <citation type="journal article" date="2020" name="G3 (Bethesda)">
        <title>Whole Genome Sequencing and Comparative Genomics of Two Nematicidal Bacillus Strains Reveals a Wide Range of Possible Virulence Factors.</title>
        <authorList>
            <person name="Susic N."/>
            <person name="Janezic S."/>
            <person name="Rupnik M."/>
            <person name="Geric Stare B."/>
        </authorList>
    </citation>
    <scope>NUCLEOTIDE SEQUENCE [LARGE SCALE GENOMIC DNA]</scope>
    <source>
        <strain evidence="1 2">I-1582</strain>
    </source>
</reference>
<dbReference type="Proteomes" id="UP000465778">
    <property type="component" value="Unassembled WGS sequence"/>
</dbReference>
<dbReference type="AlphaFoldDB" id="A0A800MWT5"/>